<organism evidence="6 7">
    <name type="scientific">Micavibrio aeruginosavorus</name>
    <dbReference type="NCBI Taxonomy" id="349221"/>
    <lineage>
        <taxon>Bacteria</taxon>
        <taxon>Pseudomonadati</taxon>
        <taxon>Bdellovibrionota</taxon>
        <taxon>Bdellovibrionia</taxon>
        <taxon>Bdellovibrionales</taxon>
        <taxon>Pseudobdellovibrionaceae</taxon>
        <taxon>Micavibrio</taxon>
    </lineage>
</organism>
<dbReference type="Gene3D" id="3.40.605.10">
    <property type="entry name" value="Aldehyde Dehydrogenase, Chain A, domain 1"/>
    <property type="match status" value="1"/>
</dbReference>
<evidence type="ECO:0000256" key="1">
    <source>
        <dbReference type="ARBA" id="ARBA00009986"/>
    </source>
</evidence>
<proteinExistence type="inferred from homology"/>
<reference evidence="6 7" key="1">
    <citation type="submission" date="2017-08" db="EMBL/GenBank/DDBJ databases">
        <title>Infants hospitalized years apart are colonized by the same room-sourced microbial strains.</title>
        <authorList>
            <person name="Brooks B."/>
            <person name="Olm M.R."/>
            <person name="Firek B.A."/>
            <person name="Baker R."/>
            <person name="Thomas B.C."/>
            <person name="Morowitz M.J."/>
            <person name="Banfield J.F."/>
        </authorList>
    </citation>
    <scope>NUCLEOTIDE SEQUENCE [LARGE SCALE GENOMIC DNA]</scope>
    <source>
        <strain evidence="6">S2_018_000_R2_104</strain>
    </source>
</reference>
<dbReference type="InterPro" id="IPR016161">
    <property type="entry name" value="Ald_DH/histidinol_DH"/>
</dbReference>
<sequence length="245" mass="26128">MAGAAEHVQKISLELGGNAPFIVFPSADLEKAADGAIASKFRNAGQTCICANRIFVHDEVMEAFSALFLKKLQALKVGAGWEKDVAIGPLINDKAVEKIEEMVASAVKAGARVLTGGKRHALGGTFYEPTLIVDAPEDQPLAKDEIFGPVAALYAFKTEEDVVARANDTPYGLAGYLYSNDMGQVWRVSDALEYGMVGVNEPLLSNDLSPFGGVKESGIGKEGGKYGLVEYTSLKYRLFGGFEVA</sequence>
<feature type="active site" evidence="3">
    <location>
        <position position="14"/>
    </location>
</feature>
<dbReference type="InterPro" id="IPR016163">
    <property type="entry name" value="Ald_DH_C"/>
</dbReference>
<dbReference type="PANTHER" id="PTHR43353:SF5">
    <property type="entry name" value="SUCCINATE-SEMIALDEHYDE DEHYDROGENASE, MITOCHONDRIAL"/>
    <property type="match status" value="1"/>
</dbReference>
<protein>
    <recommendedName>
        <fullName evidence="5">Aldehyde dehydrogenase domain-containing protein</fullName>
    </recommendedName>
</protein>
<evidence type="ECO:0000259" key="5">
    <source>
        <dbReference type="Pfam" id="PF00171"/>
    </source>
</evidence>
<name>A0A2W4ZS75_9BACT</name>
<dbReference type="GO" id="GO:0004777">
    <property type="term" value="F:succinate-semialdehyde dehydrogenase (NAD+) activity"/>
    <property type="evidence" value="ECO:0007669"/>
    <property type="project" value="TreeGrafter"/>
</dbReference>
<feature type="domain" description="Aldehyde dehydrogenase" evidence="5">
    <location>
        <begin position="3"/>
        <end position="235"/>
    </location>
</feature>
<dbReference type="PANTHER" id="PTHR43353">
    <property type="entry name" value="SUCCINATE-SEMIALDEHYDE DEHYDROGENASE, MITOCHONDRIAL"/>
    <property type="match status" value="1"/>
</dbReference>
<dbReference type="PROSITE" id="PS00687">
    <property type="entry name" value="ALDEHYDE_DEHYDR_GLU"/>
    <property type="match status" value="1"/>
</dbReference>
<dbReference type="Pfam" id="PF00171">
    <property type="entry name" value="Aldedh"/>
    <property type="match status" value="1"/>
</dbReference>
<comment type="similarity">
    <text evidence="1 4">Belongs to the aldehyde dehydrogenase family.</text>
</comment>
<dbReference type="Gene3D" id="3.40.309.10">
    <property type="entry name" value="Aldehyde Dehydrogenase, Chain A, domain 2"/>
    <property type="match status" value="1"/>
</dbReference>
<dbReference type="AlphaFoldDB" id="A0A2W4ZS75"/>
<keyword evidence="2 4" id="KW-0560">Oxidoreductase</keyword>
<dbReference type="FunFam" id="3.40.605.10:FF:000026">
    <property type="entry name" value="Aldehyde dehydrogenase, putative"/>
    <property type="match status" value="1"/>
</dbReference>
<evidence type="ECO:0000313" key="6">
    <source>
        <dbReference type="EMBL" id="PZO83602.1"/>
    </source>
</evidence>
<evidence type="ECO:0000256" key="4">
    <source>
        <dbReference type="RuleBase" id="RU003345"/>
    </source>
</evidence>
<dbReference type="InterPro" id="IPR016162">
    <property type="entry name" value="Ald_DH_N"/>
</dbReference>
<dbReference type="Proteomes" id="UP000249557">
    <property type="component" value="Unassembled WGS sequence"/>
</dbReference>
<dbReference type="InterPro" id="IPR016160">
    <property type="entry name" value="Ald_DH_CS_CYS"/>
</dbReference>
<dbReference type="InterPro" id="IPR050740">
    <property type="entry name" value="Aldehyde_DH_Superfamily"/>
</dbReference>
<evidence type="ECO:0000313" key="7">
    <source>
        <dbReference type="Proteomes" id="UP000249557"/>
    </source>
</evidence>
<dbReference type="GO" id="GO:0009450">
    <property type="term" value="P:gamma-aminobutyric acid catabolic process"/>
    <property type="evidence" value="ECO:0007669"/>
    <property type="project" value="TreeGrafter"/>
</dbReference>
<dbReference type="SUPFAM" id="SSF53720">
    <property type="entry name" value="ALDH-like"/>
    <property type="match status" value="1"/>
</dbReference>
<accession>A0A2W4ZS75</accession>
<evidence type="ECO:0000256" key="3">
    <source>
        <dbReference type="PROSITE-ProRule" id="PRU10007"/>
    </source>
</evidence>
<dbReference type="InterPro" id="IPR029510">
    <property type="entry name" value="Ald_DH_CS_GLU"/>
</dbReference>
<dbReference type="PROSITE" id="PS00070">
    <property type="entry name" value="ALDEHYDE_DEHYDR_CYS"/>
    <property type="match status" value="1"/>
</dbReference>
<gene>
    <name evidence="6" type="ORF">DI626_08960</name>
</gene>
<comment type="caution">
    <text evidence="6">The sequence shown here is derived from an EMBL/GenBank/DDBJ whole genome shotgun (WGS) entry which is preliminary data.</text>
</comment>
<dbReference type="EMBL" id="QFNK01000206">
    <property type="protein sequence ID" value="PZO83602.1"/>
    <property type="molecule type" value="Genomic_DNA"/>
</dbReference>
<evidence type="ECO:0000256" key="2">
    <source>
        <dbReference type="ARBA" id="ARBA00023002"/>
    </source>
</evidence>
<dbReference type="InterPro" id="IPR015590">
    <property type="entry name" value="Aldehyde_DH_dom"/>
</dbReference>
<dbReference type="FunFam" id="3.40.309.10:FF:000004">
    <property type="entry name" value="Succinate-semialdehyde dehydrogenase I"/>
    <property type="match status" value="1"/>
</dbReference>